<proteinExistence type="predicted"/>
<evidence type="ECO:0000256" key="1">
    <source>
        <dbReference type="SAM" id="MobiDB-lite"/>
    </source>
</evidence>
<gene>
    <name evidence="2" type="ORF">M378DRAFT_182686</name>
</gene>
<accession>A0A0C2VYX2</accession>
<dbReference type="AlphaFoldDB" id="A0A0C2VYX2"/>
<sequence length="109" mass="12473">MRKKRSLPDQSEPDQSALNHPNKKRAVNPTTDQPKNIWDELARLHGNYSSPPQFSHSQYKKAVVDISYFIRYDEIPLDWNPLSTDPLELTESALDTWEGWGQSSLSSSS</sequence>
<protein>
    <submittedName>
        <fullName evidence="2">Uncharacterized protein</fullName>
    </submittedName>
</protein>
<name>A0A0C2VYX2_AMAMK</name>
<dbReference type="HOGENOM" id="CLU_2183280_0_0_1"/>
<dbReference type="InParanoid" id="A0A0C2VYX2"/>
<dbReference type="Proteomes" id="UP000054549">
    <property type="component" value="Unassembled WGS sequence"/>
</dbReference>
<feature type="region of interest" description="Disordered" evidence="1">
    <location>
        <begin position="1"/>
        <end position="36"/>
    </location>
</feature>
<reference evidence="2 3" key="1">
    <citation type="submission" date="2014-04" db="EMBL/GenBank/DDBJ databases">
        <title>Evolutionary Origins and Diversification of the Mycorrhizal Mutualists.</title>
        <authorList>
            <consortium name="DOE Joint Genome Institute"/>
            <consortium name="Mycorrhizal Genomics Consortium"/>
            <person name="Kohler A."/>
            <person name="Kuo A."/>
            <person name="Nagy L.G."/>
            <person name="Floudas D."/>
            <person name="Copeland A."/>
            <person name="Barry K.W."/>
            <person name="Cichocki N."/>
            <person name="Veneault-Fourrey C."/>
            <person name="LaButti K."/>
            <person name="Lindquist E.A."/>
            <person name="Lipzen A."/>
            <person name="Lundell T."/>
            <person name="Morin E."/>
            <person name="Murat C."/>
            <person name="Riley R."/>
            <person name="Ohm R."/>
            <person name="Sun H."/>
            <person name="Tunlid A."/>
            <person name="Henrissat B."/>
            <person name="Grigoriev I.V."/>
            <person name="Hibbett D.S."/>
            <person name="Martin F."/>
        </authorList>
    </citation>
    <scope>NUCLEOTIDE SEQUENCE [LARGE SCALE GENOMIC DNA]</scope>
    <source>
        <strain evidence="2 3">Koide BX008</strain>
    </source>
</reference>
<dbReference type="EMBL" id="KN819030">
    <property type="protein sequence ID" value="KIL54012.1"/>
    <property type="molecule type" value="Genomic_DNA"/>
</dbReference>
<evidence type="ECO:0000313" key="3">
    <source>
        <dbReference type="Proteomes" id="UP000054549"/>
    </source>
</evidence>
<evidence type="ECO:0000313" key="2">
    <source>
        <dbReference type="EMBL" id="KIL54012.1"/>
    </source>
</evidence>
<organism evidence="2 3">
    <name type="scientific">Amanita muscaria (strain Koide BX008)</name>
    <dbReference type="NCBI Taxonomy" id="946122"/>
    <lineage>
        <taxon>Eukaryota</taxon>
        <taxon>Fungi</taxon>
        <taxon>Dikarya</taxon>
        <taxon>Basidiomycota</taxon>
        <taxon>Agaricomycotina</taxon>
        <taxon>Agaricomycetes</taxon>
        <taxon>Agaricomycetidae</taxon>
        <taxon>Agaricales</taxon>
        <taxon>Pluteineae</taxon>
        <taxon>Amanitaceae</taxon>
        <taxon>Amanita</taxon>
    </lineage>
</organism>
<keyword evidence="3" id="KW-1185">Reference proteome</keyword>